<dbReference type="EMBL" id="LAZR01000361">
    <property type="protein sequence ID" value="KKN72510.1"/>
    <property type="molecule type" value="Genomic_DNA"/>
</dbReference>
<name>A0A0F9SU66_9ZZZZ</name>
<dbReference type="AlphaFoldDB" id="A0A0F9SU66"/>
<comment type="caution">
    <text evidence="1">The sequence shown here is derived from an EMBL/GenBank/DDBJ whole genome shotgun (WGS) entry which is preliminary data.</text>
</comment>
<accession>A0A0F9SU66</accession>
<protein>
    <submittedName>
        <fullName evidence="1">Uncharacterized protein</fullName>
    </submittedName>
</protein>
<organism evidence="1">
    <name type="scientific">marine sediment metagenome</name>
    <dbReference type="NCBI Taxonomy" id="412755"/>
    <lineage>
        <taxon>unclassified sequences</taxon>
        <taxon>metagenomes</taxon>
        <taxon>ecological metagenomes</taxon>
    </lineage>
</organism>
<reference evidence="1" key="1">
    <citation type="journal article" date="2015" name="Nature">
        <title>Complex archaea that bridge the gap between prokaryotes and eukaryotes.</title>
        <authorList>
            <person name="Spang A."/>
            <person name="Saw J.H."/>
            <person name="Jorgensen S.L."/>
            <person name="Zaremba-Niedzwiedzka K."/>
            <person name="Martijn J."/>
            <person name="Lind A.E."/>
            <person name="van Eijk R."/>
            <person name="Schleper C."/>
            <person name="Guy L."/>
            <person name="Ettema T.J."/>
        </authorList>
    </citation>
    <scope>NUCLEOTIDE SEQUENCE</scope>
</reference>
<evidence type="ECO:0000313" key="1">
    <source>
        <dbReference type="EMBL" id="KKN72510.1"/>
    </source>
</evidence>
<sequence>MVRTKKTCTNCGSTLTLPSDARAEEREAYAANMCTVLYLSVMLVEGPKPCQGR</sequence>
<gene>
    <name evidence="1" type="ORF">LCGC14_0410140</name>
</gene>
<proteinExistence type="predicted"/>